<proteinExistence type="predicted"/>
<name>A0AAU8AYV3_9CAUD</name>
<reference evidence="1" key="1">
    <citation type="submission" date="2024-03" db="EMBL/GenBank/DDBJ databases">
        <title>Diverse circular DNA viruses in blood, oral, and fecal samples of captive lemurs.</title>
        <authorList>
            <person name="Paietta E.N."/>
            <person name="Kraberger S."/>
            <person name="Lund M.C."/>
            <person name="Custer J.M."/>
            <person name="Vargas K.M."/>
            <person name="Ehmke E.E."/>
            <person name="Yoder A.D."/>
            <person name="Varsani A."/>
        </authorList>
    </citation>
    <scope>NUCLEOTIDE SEQUENCE</scope>
    <source>
        <strain evidence="1">Duke_24FS_4</strain>
    </source>
</reference>
<evidence type="ECO:0000313" key="1">
    <source>
        <dbReference type="EMBL" id="XCD05122.1"/>
    </source>
</evidence>
<sequence length="105" mass="12435">MKTRQTSYVDYGFVEGNIKKKKESNRLKEYCRKPDFNDHITLMHAAVSANESLAGDIFYSIINNLSYEDISRIKYIPISKTDFYGYQRKCLAQFRDLLIMYGKWK</sequence>
<organism evidence="1">
    <name type="scientific">Dulem virus 35</name>
    <dbReference type="NCBI Taxonomy" id="3145753"/>
    <lineage>
        <taxon>Viruses</taxon>
        <taxon>Duplodnaviria</taxon>
        <taxon>Heunggongvirae</taxon>
        <taxon>Uroviricota</taxon>
        <taxon>Caudoviricetes</taxon>
    </lineage>
</organism>
<protein>
    <recommendedName>
        <fullName evidence="2">Transcriptional regulator</fullName>
    </recommendedName>
</protein>
<accession>A0AAU8AYV3</accession>
<evidence type="ECO:0008006" key="2">
    <source>
        <dbReference type="Google" id="ProtNLM"/>
    </source>
</evidence>
<dbReference type="EMBL" id="PP511522">
    <property type="protein sequence ID" value="XCD05122.1"/>
    <property type="molecule type" value="Genomic_DNA"/>
</dbReference>